<dbReference type="PROSITE" id="PS50956">
    <property type="entry name" value="HTH_ASNC_2"/>
    <property type="match status" value="1"/>
</dbReference>
<evidence type="ECO:0000256" key="2">
    <source>
        <dbReference type="ARBA" id="ARBA00023125"/>
    </source>
</evidence>
<dbReference type="PANTHER" id="PTHR30154">
    <property type="entry name" value="LEUCINE-RESPONSIVE REGULATORY PROTEIN"/>
    <property type="match status" value="1"/>
</dbReference>
<keyword evidence="2" id="KW-0238">DNA-binding</keyword>
<protein>
    <submittedName>
        <fullName evidence="5">AsnC family transcriptional regulator</fullName>
    </submittedName>
</protein>
<evidence type="ECO:0000256" key="1">
    <source>
        <dbReference type="ARBA" id="ARBA00023015"/>
    </source>
</evidence>
<name>A0A2D2BX38_9RHOB</name>
<dbReference type="Gene3D" id="1.10.10.10">
    <property type="entry name" value="Winged helix-like DNA-binding domain superfamily/Winged helix DNA-binding domain"/>
    <property type="match status" value="1"/>
</dbReference>
<dbReference type="InterPro" id="IPR000485">
    <property type="entry name" value="AsnC-type_HTH_dom"/>
</dbReference>
<dbReference type="CDD" id="cd00090">
    <property type="entry name" value="HTH_ARSR"/>
    <property type="match status" value="1"/>
</dbReference>
<accession>A0A2D2BX38</accession>
<keyword evidence="3" id="KW-0804">Transcription</keyword>
<dbReference type="Gene3D" id="3.30.70.920">
    <property type="match status" value="1"/>
</dbReference>
<dbReference type="Proteomes" id="UP000229314">
    <property type="component" value="Chromosome"/>
</dbReference>
<dbReference type="Pfam" id="PF01037">
    <property type="entry name" value="AsnC_trans_reg"/>
    <property type="match status" value="1"/>
</dbReference>
<dbReference type="SMART" id="SM00344">
    <property type="entry name" value="HTH_ASNC"/>
    <property type="match status" value="1"/>
</dbReference>
<evidence type="ECO:0000256" key="3">
    <source>
        <dbReference type="ARBA" id="ARBA00023163"/>
    </source>
</evidence>
<dbReference type="InterPro" id="IPR011008">
    <property type="entry name" value="Dimeric_a/b-barrel"/>
</dbReference>
<dbReference type="PANTHER" id="PTHR30154:SF34">
    <property type="entry name" value="TRANSCRIPTIONAL REGULATOR AZLB"/>
    <property type="match status" value="1"/>
</dbReference>
<evidence type="ECO:0000313" key="5">
    <source>
        <dbReference type="EMBL" id="ATQ54739.1"/>
    </source>
</evidence>
<dbReference type="InterPro" id="IPR036390">
    <property type="entry name" value="WH_DNA-bd_sf"/>
</dbReference>
<dbReference type="GO" id="GO:0005829">
    <property type="term" value="C:cytosol"/>
    <property type="evidence" value="ECO:0007669"/>
    <property type="project" value="TreeGrafter"/>
</dbReference>
<dbReference type="PRINTS" id="PR00033">
    <property type="entry name" value="HTHASNC"/>
</dbReference>
<dbReference type="GeneID" id="78896493"/>
<dbReference type="GO" id="GO:0043200">
    <property type="term" value="P:response to amino acid"/>
    <property type="evidence" value="ECO:0007669"/>
    <property type="project" value="TreeGrafter"/>
</dbReference>
<dbReference type="RefSeq" id="WP_099648094.1">
    <property type="nucleotide sequence ID" value="NZ_CAJGAB010000105.1"/>
</dbReference>
<dbReference type="AlphaFoldDB" id="A0A2D2BX38"/>
<gene>
    <name evidence="5" type="ORF">PYTT13_02265</name>
</gene>
<dbReference type="Pfam" id="PF13412">
    <property type="entry name" value="HTH_24"/>
    <property type="match status" value="1"/>
</dbReference>
<reference evidence="5 6" key="1">
    <citation type="submission" date="2017-10" db="EMBL/GenBank/DDBJ databases">
        <title>Complete genome sequence of Paracoccus yeei TT13 isolated from human skin.</title>
        <authorList>
            <person name="Lee K."/>
            <person name="Lim J.Y."/>
            <person name="Hwang I."/>
        </authorList>
    </citation>
    <scope>NUCLEOTIDE SEQUENCE [LARGE SCALE GENOMIC DNA]</scope>
    <source>
        <strain evidence="5 6">TT13</strain>
    </source>
</reference>
<organism evidence="5 6">
    <name type="scientific">Paracoccus yeei</name>
    <dbReference type="NCBI Taxonomy" id="147645"/>
    <lineage>
        <taxon>Bacteria</taxon>
        <taxon>Pseudomonadati</taxon>
        <taxon>Pseudomonadota</taxon>
        <taxon>Alphaproteobacteria</taxon>
        <taxon>Rhodobacterales</taxon>
        <taxon>Paracoccaceae</taxon>
        <taxon>Paracoccus</taxon>
    </lineage>
</organism>
<dbReference type="SUPFAM" id="SSF46785">
    <property type="entry name" value="Winged helix' DNA-binding domain"/>
    <property type="match status" value="1"/>
</dbReference>
<dbReference type="GO" id="GO:0043565">
    <property type="term" value="F:sequence-specific DNA binding"/>
    <property type="evidence" value="ECO:0007669"/>
    <property type="project" value="InterPro"/>
</dbReference>
<dbReference type="InterPro" id="IPR036388">
    <property type="entry name" value="WH-like_DNA-bd_sf"/>
</dbReference>
<keyword evidence="1" id="KW-0805">Transcription regulation</keyword>
<proteinExistence type="predicted"/>
<evidence type="ECO:0000313" key="6">
    <source>
        <dbReference type="Proteomes" id="UP000229314"/>
    </source>
</evidence>
<dbReference type="InterPro" id="IPR011991">
    <property type="entry name" value="ArsR-like_HTH"/>
</dbReference>
<feature type="domain" description="HTH asnC-type" evidence="4">
    <location>
        <begin position="7"/>
        <end position="68"/>
    </location>
</feature>
<dbReference type="EMBL" id="CP024422">
    <property type="protein sequence ID" value="ATQ54739.1"/>
    <property type="molecule type" value="Genomic_DNA"/>
</dbReference>
<dbReference type="InterPro" id="IPR019887">
    <property type="entry name" value="Tscrpt_reg_AsnC/Lrp_C"/>
</dbReference>
<sequence length="163" mass="18603">MLRTPKLDKVDICILAQLQKNGRMTNNKLADTIGLSASPCLSRVRRLESAGYIANYTARLQLSKLVEHITVFTEVTLVDHRHEDFVKFETGIRQYSALKECHLISGGYDYLLKFVVRNIARYQAMMESLLERNIGIEKYFSYVVLKTVVDLESVPVTTLFDAP</sequence>
<dbReference type="InterPro" id="IPR019888">
    <property type="entry name" value="Tscrpt_reg_AsnC-like"/>
</dbReference>
<evidence type="ECO:0000259" key="4">
    <source>
        <dbReference type="PROSITE" id="PS50956"/>
    </source>
</evidence>
<dbReference type="SUPFAM" id="SSF54909">
    <property type="entry name" value="Dimeric alpha+beta barrel"/>
    <property type="match status" value="1"/>
</dbReference>
<dbReference type="GO" id="GO:0006355">
    <property type="term" value="P:regulation of DNA-templated transcription"/>
    <property type="evidence" value="ECO:0007669"/>
    <property type="project" value="UniProtKB-ARBA"/>
</dbReference>